<dbReference type="SUPFAM" id="SSF54637">
    <property type="entry name" value="Thioesterase/thiol ester dehydrase-isomerase"/>
    <property type="match status" value="1"/>
</dbReference>
<dbReference type="RefSeq" id="XP_040738467.1">
    <property type="nucleotide sequence ID" value="XM_040882937.1"/>
</dbReference>
<comment type="caution">
    <text evidence="2">The sequence shown here is derived from an EMBL/GenBank/DDBJ whole genome shotgun (WGS) entry which is preliminary data.</text>
</comment>
<dbReference type="InterPro" id="IPR006683">
    <property type="entry name" value="Thioestr_dom"/>
</dbReference>
<dbReference type="EMBL" id="MIKG01000028">
    <property type="protein sequence ID" value="RAO73953.1"/>
    <property type="molecule type" value="Genomic_DNA"/>
</dbReference>
<dbReference type="Proteomes" id="UP000249363">
    <property type="component" value="Unassembled WGS sequence"/>
</dbReference>
<reference evidence="2 3" key="1">
    <citation type="journal article" date="2017" name="Biotechnol. Biofuels">
        <title>Differential beta-glucosidase expression as a function of carbon source availability in Talaromyces amestolkiae: a genomic and proteomic approach.</title>
        <authorList>
            <person name="de Eugenio L.I."/>
            <person name="Mendez-Liter J.A."/>
            <person name="Nieto-Dominguez M."/>
            <person name="Alonso L."/>
            <person name="Gil-Munoz J."/>
            <person name="Barriuso J."/>
            <person name="Prieto A."/>
            <person name="Martinez M.J."/>
        </authorList>
    </citation>
    <scope>NUCLEOTIDE SEQUENCE [LARGE SCALE GENOMIC DNA]</scope>
    <source>
        <strain evidence="2 3">CIB</strain>
    </source>
</reference>
<organism evidence="2 3">
    <name type="scientific">Talaromyces amestolkiae</name>
    <dbReference type="NCBI Taxonomy" id="1196081"/>
    <lineage>
        <taxon>Eukaryota</taxon>
        <taxon>Fungi</taxon>
        <taxon>Dikarya</taxon>
        <taxon>Ascomycota</taxon>
        <taxon>Pezizomycotina</taxon>
        <taxon>Eurotiomycetes</taxon>
        <taxon>Eurotiomycetidae</taxon>
        <taxon>Eurotiales</taxon>
        <taxon>Trichocomaceae</taxon>
        <taxon>Talaromyces</taxon>
        <taxon>Talaromyces sect. Talaromyces</taxon>
    </lineage>
</organism>
<evidence type="ECO:0000259" key="1">
    <source>
        <dbReference type="Pfam" id="PF03061"/>
    </source>
</evidence>
<protein>
    <recommendedName>
        <fullName evidence="1">Thioesterase domain-containing protein</fullName>
    </recommendedName>
</protein>
<dbReference type="Gene3D" id="3.10.129.10">
    <property type="entry name" value="Hotdog Thioesterase"/>
    <property type="match status" value="1"/>
</dbReference>
<dbReference type="STRING" id="1196081.A0A364LDT8"/>
<dbReference type="OrthoDB" id="506431at2759"/>
<evidence type="ECO:0000313" key="2">
    <source>
        <dbReference type="EMBL" id="RAO73953.1"/>
    </source>
</evidence>
<dbReference type="InterPro" id="IPR029069">
    <property type="entry name" value="HotDog_dom_sf"/>
</dbReference>
<dbReference type="PANTHER" id="PTHR47260">
    <property type="entry name" value="UPF0644 PROTEIN PB2B4.06"/>
    <property type="match status" value="1"/>
</dbReference>
<feature type="domain" description="Thioesterase" evidence="1">
    <location>
        <begin position="142"/>
        <end position="208"/>
    </location>
</feature>
<gene>
    <name evidence="2" type="ORF">BHQ10_009965</name>
</gene>
<dbReference type="InterPro" id="IPR052061">
    <property type="entry name" value="PTE-AB_protein"/>
</dbReference>
<dbReference type="PANTHER" id="PTHR47260:SF3">
    <property type="entry name" value="THIOESTERASE FAMILY PROTEIN (AFU_ORTHOLOGUE AFUA_7G03960)"/>
    <property type="match status" value="1"/>
</dbReference>
<dbReference type="AlphaFoldDB" id="A0A364LDT8"/>
<sequence>MSTKLPASSIQEAFQPRPLTDSELNHFNNIPWAKSILQQSLDLQGDNNQSEFVAYYMPTRVAKDYTDEDGFFAGTIGTKETIPYLVTLCRRNLDQVSAALPTEPPATVYDPKAKGVFTPSRPPDTITLVSMSTPGLSGHPKTAHGGVIATLFDEAMSHAVEAHLSASNPSRLSTDVRDRDAQYTAQLNVRYRKPVYTPGLLVIRSWCLARDARKFWALSHAVQEEQEDGGGQLEWVKKKSVCAEASSLWIITRSEKL</sequence>
<dbReference type="CDD" id="cd03443">
    <property type="entry name" value="PaaI_thioesterase"/>
    <property type="match status" value="1"/>
</dbReference>
<proteinExistence type="predicted"/>
<dbReference type="Pfam" id="PF03061">
    <property type="entry name" value="4HBT"/>
    <property type="match status" value="1"/>
</dbReference>
<keyword evidence="3" id="KW-1185">Reference proteome</keyword>
<name>A0A364LDT8_TALAM</name>
<accession>A0A364LDT8</accession>
<evidence type="ECO:0000313" key="3">
    <source>
        <dbReference type="Proteomes" id="UP000249363"/>
    </source>
</evidence>
<dbReference type="GeneID" id="63799179"/>